<keyword evidence="2" id="KW-0812">Transmembrane</keyword>
<evidence type="ECO:0000256" key="2">
    <source>
        <dbReference type="SAM" id="Phobius"/>
    </source>
</evidence>
<evidence type="ECO:0000256" key="1">
    <source>
        <dbReference type="SAM" id="MobiDB-lite"/>
    </source>
</evidence>
<name>A0A7J7KZF3_9MAGN</name>
<feature type="compositionally biased region" description="Basic and acidic residues" evidence="1">
    <location>
        <begin position="214"/>
        <end position="256"/>
    </location>
</feature>
<dbReference type="OrthoDB" id="1930729at2759"/>
<organism evidence="3 4">
    <name type="scientific">Kingdonia uniflora</name>
    <dbReference type="NCBI Taxonomy" id="39325"/>
    <lineage>
        <taxon>Eukaryota</taxon>
        <taxon>Viridiplantae</taxon>
        <taxon>Streptophyta</taxon>
        <taxon>Embryophyta</taxon>
        <taxon>Tracheophyta</taxon>
        <taxon>Spermatophyta</taxon>
        <taxon>Magnoliopsida</taxon>
        <taxon>Ranunculales</taxon>
        <taxon>Circaeasteraceae</taxon>
        <taxon>Kingdonia</taxon>
    </lineage>
</organism>
<dbReference type="EMBL" id="JACGCM010002779">
    <property type="protein sequence ID" value="KAF6135755.1"/>
    <property type="molecule type" value="Genomic_DNA"/>
</dbReference>
<feature type="region of interest" description="Disordered" evidence="1">
    <location>
        <begin position="1"/>
        <end position="29"/>
    </location>
</feature>
<keyword evidence="4" id="KW-1185">Reference proteome</keyword>
<proteinExistence type="predicted"/>
<reference evidence="3 4" key="1">
    <citation type="journal article" date="2020" name="IScience">
        <title>Genome Sequencing of the Endangered Kingdonia uniflora (Circaeasteraceae, Ranunculales) Reveals Potential Mechanisms of Evolutionary Specialization.</title>
        <authorList>
            <person name="Sun Y."/>
            <person name="Deng T."/>
            <person name="Zhang A."/>
            <person name="Moore M.J."/>
            <person name="Landis J.B."/>
            <person name="Lin N."/>
            <person name="Zhang H."/>
            <person name="Zhang X."/>
            <person name="Huang J."/>
            <person name="Zhang X."/>
            <person name="Sun H."/>
            <person name="Wang H."/>
        </authorList>
    </citation>
    <scope>NUCLEOTIDE SEQUENCE [LARGE SCALE GENOMIC DNA]</scope>
    <source>
        <strain evidence="3">TB1705</strain>
        <tissue evidence="3">Leaf</tissue>
    </source>
</reference>
<keyword evidence="2" id="KW-0472">Membrane</keyword>
<sequence length="288" mass="32723">MKSDREVNEQVDEENQTQEGGAKKGTSNAKNYTSRCTGLGLYKMFVALPEKKKGVLRTTCFAPLLLIDLIATMSTLVVEIFDRHLNDMKFQFGDTIIQMKPIHVYLILGLRVSPITNEFLFVNPEHMTNFRMRRCSSIKFVKNYTILSPPEQGEKRLGERNQIKVPTIGVASTVGVPAVGTPVIVGDSTLPLGDTPLLGQYQFSKLEKIAKRKCEGGNEKKNGKMKKAEPRTWQKDLQQKNQKIEEKKKGNGEWQKKSNANKKNKKAEKAYAPLKKKVKERHEERCFH</sequence>
<feature type="region of interest" description="Disordered" evidence="1">
    <location>
        <begin position="214"/>
        <end position="288"/>
    </location>
</feature>
<dbReference type="AlphaFoldDB" id="A0A7J7KZF3"/>
<protein>
    <submittedName>
        <fullName evidence="3">Uncharacterized protein</fullName>
    </submittedName>
</protein>
<evidence type="ECO:0000313" key="4">
    <source>
        <dbReference type="Proteomes" id="UP000541444"/>
    </source>
</evidence>
<accession>A0A7J7KZF3</accession>
<dbReference type="Proteomes" id="UP000541444">
    <property type="component" value="Unassembled WGS sequence"/>
</dbReference>
<feature type="transmembrane region" description="Helical" evidence="2">
    <location>
        <begin position="61"/>
        <end position="81"/>
    </location>
</feature>
<keyword evidence="2" id="KW-1133">Transmembrane helix</keyword>
<gene>
    <name evidence="3" type="ORF">GIB67_028611</name>
</gene>
<comment type="caution">
    <text evidence="3">The sequence shown here is derived from an EMBL/GenBank/DDBJ whole genome shotgun (WGS) entry which is preliminary data.</text>
</comment>
<evidence type="ECO:0000313" key="3">
    <source>
        <dbReference type="EMBL" id="KAF6135755.1"/>
    </source>
</evidence>